<protein>
    <recommendedName>
        <fullName evidence="3">ATP-dependent Clp protease proteolytic subunit</fullName>
    </recommendedName>
</protein>
<dbReference type="Proteomes" id="UP001428341">
    <property type="component" value="Unassembled WGS sequence"/>
</dbReference>
<dbReference type="PANTHER" id="PTHR48481:SF1">
    <property type="entry name" value="ATP-DEPENDENT CLP PROTEASE PROTEOLYTIC SUBUNIT"/>
    <property type="match status" value="1"/>
</dbReference>
<dbReference type="Gene3D" id="3.90.226.10">
    <property type="entry name" value="2-enoyl-CoA Hydratase, Chain A, domain 1"/>
    <property type="match status" value="1"/>
</dbReference>
<dbReference type="InterPro" id="IPR023562">
    <property type="entry name" value="ClpP/TepA"/>
</dbReference>
<organism evidence="1 2">
    <name type="scientific">Citrus x changshan-huyou</name>
    <dbReference type="NCBI Taxonomy" id="2935761"/>
    <lineage>
        <taxon>Eukaryota</taxon>
        <taxon>Viridiplantae</taxon>
        <taxon>Streptophyta</taxon>
        <taxon>Embryophyta</taxon>
        <taxon>Tracheophyta</taxon>
        <taxon>Spermatophyta</taxon>
        <taxon>Magnoliopsida</taxon>
        <taxon>eudicotyledons</taxon>
        <taxon>Gunneridae</taxon>
        <taxon>Pentapetalae</taxon>
        <taxon>rosids</taxon>
        <taxon>malvids</taxon>
        <taxon>Sapindales</taxon>
        <taxon>Rutaceae</taxon>
        <taxon>Aurantioideae</taxon>
        <taxon>Citrus</taxon>
    </lineage>
</organism>
<dbReference type="AlphaFoldDB" id="A0AAP0QG28"/>
<evidence type="ECO:0000313" key="1">
    <source>
        <dbReference type="EMBL" id="KAK9188253.1"/>
    </source>
</evidence>
<dbReference type="EMBL" id="JBCGBO010000007">
    <property type="protein sequence ID" value="KAK9188253.1"/>
    <property type="molecule type" value="Genomic_DNA"/>
</dbReference>
<dbReference type="Pfam" id="PF00574">
    <property type="entry name" value="CLP_protease"/>
    <property type="match status" value="1"/>
</dbReference>
<proteinExistence type="predicted"/>
<evidence type="ECO:0008006" key="3">
    <source>
        <dbReference type="Google" id="ProtNLM"/>
    </source>
</evidence>
<accession>A0AAP0QG28</accession>
<comment type="caution">
    <text evidence="1">The sequence shown here is derived from an EMBL/GenBank/DDBJ whole genome shotgun (WGS) entry which is preliminary data.</text>
</comment>
<name>A0AAP0QG28_9ROSI</name>
<keyword evidence="2" id="KW-1185">Reference proteome</keyword>
<evidence type="ECO:0000313" key="2">
    <source>
        <dbReference type="Proteomes" id="UP001428341"/>
    </source>
</evidence>
<dbReference type="SUPFAM" id="SSF52096">
    <property type="entry name" value="ClpP/crotonase"/>
    <property type="match status" value="1"/>
</dbReference>
<dbReference type="PANTHER" id="PTHR48481">
    <property type="entry name" value="ATP-DEPENDENT CLP PROTEASE PROTEOLYTIC SUBUNIT"/>
    <property type="match status" value="1"/>
</dbReference>
<gene>
    <name evidence="1" type="ORF">WN944_019654</name>
</gene>
<dbReference type="InterPro" id="IPR029045">
    <property type="entry name" value="ClpP/crotonase-like_dom_sf"/>
</dbReference>
<reference evidence="1 2" key="1">
    <citation type="submission" date="2024-05" db="EMBL/GenBank/DDBJ databases">
        <title>Haplotype-resolved chromosome-level genome assembly of Huyou (Citrus changshanensis).</title>
        <authorList>
            <person name="Miao C."/>
            <person name="Chen W."/>
            <person name="Wu Y."/>
            <person name="Wang L."/>
            <person name="Zhao S."/>
            <person name="Grierson D."/>
            <person name="Xu C."/>
            <person name="Chen K."/>
        </authorList>
    </citation>
    <scope>NUCLEOTIDE SEQUENCE [LARGE SCALE GENOMIC DNA]</scope>
    <source>
        <strain evidence="1">01-14</strain>
        <tissue evidence="1">Leaf</tissue>
    </source>
</reference>
<sequence length="174" mass="19579">MIHQPIGAFYGAQTGEFILDTEELLRLREILTMVYVQRSGKPLWVVSEDMERDTFMSATEAQAHGLVDLVADQLGDWSWDERIRTSKYRDQNPLPYHLATPHFNFDLVKMANGPGGTWHGTCPYGTARHEHVSVRHEARHGTHVGCAGPRILGTRALKHGTIRDGPKHGTRKST</sequence>